<dbReference type="EMBL" id="JACOYY010000041">
    <property type="protein sequence ID" value="MBI2052321.1"/>
    <property type="molecule type" value="Genomic_DNA"/>
</dbReference>
<evidence type="ECO:0000313" key="1">
    <source>
        <dbReference type="EMBL" id="MBI2052321.1"/>
    </source>
</evidence>
<proteinExistence type="predicted"/>
<dbReference type="AlphaFoldDB" id="A0A931YD69"/>
<dbReference type="EMBL" id="JACPHQ010000010">
    <property type="protein sequence ID" value="MBI2465758.1"/>
    <property type="molecule type" value="Genomic_DNA"/>
</dbReference>
<gene>
    <name evidence="1" type="ORF">HYT38_01405</name>
    <name evidence="2" type="ORF">HYV66_00830</name>
</gene>
<accession>A0A931YD69</accession>
<organism evidence="2 3">
    <name type="scientific">Candidatus Sungiibacteriota bacterium</name>
    <dbReference type="NCBI Taxonomy" id="2750080"/>
    <lineage>
        <taxon>Bacteria</taxon>
        <taxon>Candidatus Sungiibacteriota</taxon>
    </lineage>
</organism>
<name>A0A931YD69_9BACT</name>
<reference evidence="2" key="1">
    <citation type="submission" date="2020-07" db="EMBL/GenBank/DDBJ databases">
        <title>Huge and variable diversity of episymbiotic CPR bacteria and DPANN archaea in groundwater ecosystems.</title>
        <authorList>
            <person name="He C.Y."/>
            <person name="Keren R."/>
            <person name="Whittaker M."/>
            <person name="Farag I.F."/>
            <person name="Doudna J."/>
            <person name="Cate J.H.D."/>
            <person name="Banfield J.F."/>
        </authorList>
    </citation>
    <scope>NUCLEOTIDE SEQUENCE</scope>
    <source>
        <strain evidence="1">NC_groundwater_191_Ag_S-0.1um_45_8</strain>
        <strain evidence="2">NC_groundwater_418_Ag_B-0.1um_45_10</strain>
    </source>
</reference>
<dbReference type="Proteomes" id="UP000709672">
    <property type="component" value="Unassembled WGS sequence"/>
</dbReference>
<dbReference type="Proteomes" id="UP000786662">
    <property type="component" value="Unassembled WGS sequence"/>
</dbReference>
<comment type="caution">
    <text evidence="2">The sequence shown here is derived from an EMBL/GenBank/DDBJ whole genome shotgun (WGS) entry which is preliminary data.</text>
</comment>
<sequence>MSGPSAVSKLGEKTRVVARVMNGTVFSILATSRGMVSCLEKYEDDPKRHSRTPSLQEFVVMVRAIEILLPNNPNVDRPVLTRRIKTKKFQDSGEDFQNTGGGTVRHLPAKSARLTTMA</sequence>
<evidence type="ECO:0000313" key="2">
    <source>
        <dbReference type="EMBL" id="MBI2465758.1"/>
    </source>
</evidence>
<protein>
    <submittedName>
        <fullName evidence="2">Uncharacterized protein</fullName>
    </submittedName>
</protein>
<evidence type="ECO:0000313" key="3">
    <source>
        <dbReference type="Proteomes" id="UP000709672"/>
    </source>
</evidence>